<protein>
    <recommendedName>
        <fullName evidence="4">Integrase zinc-binding domain-containing protein</fullName>
    </recommendedName>
</protein>
<dbReference type="Proteomes" id="UP000717515">
    <property type="component" value="Unassembled WGS sequence"/>
</dbReference>
<name>A0A9P8CZ21_MORAP</name>
<evidence type="ECO:0000313" key="3">
    <source>
        <dbReference type="Proteomes" id="UP000717515"/>
    </source>
</evidence>
<feature type="compositionally biased region" description="Low complexity" evidence="1">
    <location>
        <begin position="190"/>
        <end position="202"/>
    </location>
</feature>
<dbReference type="AlphaFoldDB" id="A0A9P8CZ21"/>
<gene>
    <name evidence="2" type="ORF">KVV02_003485</name>
</gene>
<reference evidence="2" key="1">
    <citation type="submission" date="2021-07" db="EMBL/GenBank/DDBJ databases">
        <title>Draft genome of Mortierella alpina, strain LL118, isolated from an aspen leaf litter sample.</title>
        <authorList>
            <person name="Yang S."/>
            <person name="Vinatzer B.A."/>
        </authorList>
    </citation>
    <scope>NUCLEOTIDE SEQUENCE</scope>
    <source>
        <strain evidence="2">LL118</strain>
    </source>
</reference>
<evidence type="ECO:0008006" key="4">
    <source>
        <dbReference type="Google" id="ProtNLM"/>
    </source>
</evidence>
<proteinExistence type="predicted"/>
<feature type="region of interest" description="Disordered" evidence="1">
    <location>
        <begin position="691"/>
        <end position="716"/>
    </location>
</feature>
<evidence type="ECO:0000313" key="2">
    <source>
        <dbReference type="EMBL" id="KAG9324006.1"/>
    </source>
</evidence>
<comment type="caution">
    <text evidence="2">The sequence shown here is derived from an EMBL/GenBank/DDBJ whole genome shotgun (WGS) entry which is preliminary data.</text>
</comment>
<sequence length="766" mass="86823">MNTTSDFDSTSSRQGSEQPNNPLTRPHPEIRPSPSASAYFYSSATASIHDPINADNSHPYTLTSSYTHESAFCDERPTETGGMSRQEFTTVVEPYHSRGSHHSLTQSQGFPKQLFHSQPHLYQPSHQQPLQELLYHDQLHHHRLYNHPSSHTRQTKDDDDENDNDDDDDDDPDFVGTIDEAADSQEQLHPLPSRSLARPSRPLSSYELHSNNFISHDEFRMLTDDYLMSLSPKKREKALLSNSMYQKILMVLLQPKNTQVSTAQFRFWAKKMFTMSTTETHHVVCHAGKPVATKECLYDVLVYCHRKSSHGGRDKTSAEVRLHYSWVPKELIARFVKHCPLCSSRRLSLQRPLSLTALSSMGYGVSSSSAEFSSQMELSRFQDSDATFHGRQSHLGNHLEMRDPERVDSSTSNPPHVYQPDPQQAHQRHRQQPQNQLYWSAPQAFLQQHHGARLHAEHMYRLQQQRAQRDLIGRSCPDLQYEQHSQQGGSSTQFLAFGDRQLPSDAQYFGMQAGASSVSDLESNRAHRWSAVAGGHNSLLTDHNEARVEDEGRWYGQHNDLSWNTEGVRSAAHPDHEVDDDRIPSGLVGIPQEVRRFDRRNVSRAPGAQPQFPSQHPQQGSGFQLRPAHYLYEPLHQGHPSDQGSRDPMEGEIQEMEDRVYYDRLSSQSSVLHAPVQAVHLSGYTHSFDPYASHSNAPHDVSALPGPRQPNNDRFRQAPSAVMSGNVPVVSHPHNTRVGAREIRGQGGSSHQSEHEDDELENREMT</sequence>
<feature type="compositionally biased region" description="Acidic residues" evidence="1">
    <location>
        <begin position="755"/>
        <end position="766"/>
    </location>
</feature>
<accession>A0A9P8CZ21</accession>
<feature type="compositionally biased region" description="Polar residues" evidence="1">
    <location>
        <begin position="1"/>
        <end position="23"/>
    </location>
</feature>
<feature type="region of interest" description="Disordered" evidence="1">
    <location>
        <begin position="1"/>
        <end position="38"/>
    </location>
</feature>
<organism evidence="2 3">
    <name type="scientific">Mortierella alpina</name>
    <name type="common">Oleaginous fungus</name>
    <name type="synonym">Mortierella renispora</name>
    <dbReference type="NCBI Taxonomy" id="64518"/>
    <lineage>
        <taxon>Eukaryota</taxon>
        <taxon>Fungi</taxon>
        <taxon>Fungi incertae sedis</taxon>
        <taxon>Mucoromycota</taxon>
        <taxon>Mortierellomycotina</taxon>
        <taxon>Mortierellomycetes</taxon>
        <taxon>Mortierellales</taxon>
        <taxon>Mortierellaceae</taxon>
        <taxon>Mortierella</taxon>
    </lineage>
</organism>
<evidence type="ECO:0000256" key="1">
    <source>
        <dbReference type="SAM" id="MobiDB-lite"/>
    </source>
</evidence>
<feature type="compositionally biased region" description="Basic and acidic residues" evidence="1">
    <location>
        <begin position="397"/>
        <end position="408"/>
    </location>
</feature>
<feature type="compositionally biased region" description="Acidic residues" evidence="1">
    <location>
        <begin position="157"/>
        <end position="173"/>
    </location>
</feature>
<feature type="region of interest" description="Disordered" evidence="1">
    <location>
        <begin position="146"/>
        <end position="202"/>
    </location>
</feature>
<dbReference type="EMBL" id="JAIFTL010000080">
    <property type="protein sequence ID" value="KAG9324006.1"/>
    <property type="molecule type" value="Genomic_DNA"/>
</dbReference>
<feature type="region of interest" description="Disordered" evidence="1">
    <location>
        <begin position="389"/>
        <end position="434"/>
    </location>
</feature>
<feature type="region of interest" description="Disordered" evidence="1">
    <location>
        <begin position="738"/>
        <end position="766"/>
    </location>
</feature>